<dbReference type="InterPro" id="IPR040338">
    <property type="entry name" value="At1g67623-like"/>
</dbReference>
<dbReference type="PANTHER" id="PTHR33784">
    <property type="entry name" value="OS05G0482100 PROTEIN"/>
    <property type="match status" value="1"/>
</dbReference>
<reference key="2">
    <citation type="journal article" date="2000" name="Nature">
        <title>Sequence and analysis of chromosome 3 of the plant Arabidopsis thaliana.</title>
        <authorList>
            <consortium name="European Union Chromosome 3 Arabidopsis Sequencing Consortium"/>
            <consortium name="Institute for Genomic Research"/>
            <consortium name="Kazusa DNA Research Institute"/>
            <person name="Salanoubat M."/>
            <person name="Lemcke K."/>
            <person name="Rieger M."/>
            <person name="Ansorge W."/>
            <person name="Unseld M."/>
            <person name="Fartmann B."/>
            <person name="Valle G."/>
            <person name="Blocker H."/>
            <person name="Perez-Alonso M."/>
            <person name="Obermaier B."/>
            <person name="Delseny M."/>
            <person name="Boutry M."/>
            <person name="Grivell L.A."/>
            <person name="Mache R."/>
            <person name="Puigdomenech P."/>
            <person name="De Simone V."/>
            <person name="Choisne N."/>
            <person name="Artiguenave F."/>
            <person name="Robert C."/>
            <person name="Brottier P."/>
            <person name="Wincker P."/>
            <person name="Cattolico L."/>
            <person name="Weissenbach J."/>
            <person name="Saurin W."/>
            <person name="Quetier F."/>
            <person name="Schafer M."/>
            <person name="Muller-Auer S."/>
            <person name="Gabel C."/>
            <person name="Fuchs M."/>
            <person name="Benes V."/>
            <person name="Wurmbach E."/>
            <person name="Drzonek H."/>
            <person name="Erfle H."/>
            <person name="Jordan N."/>
            <person name="Bangert S."/>
            <person name="Wiedelmann R."/>
            <person name="Kranz H."/>
            <person name="Voss H."/>
            <person name="Holland R."/>
            <person name="Brandt P."/>
            <person name="Nyakatura G."/>
            <person name="Vezzi A."/>
            <person name="D'Angelo M."/>
            <person name="Pallavicini A."/>
            <person name="Toppo S."/>
            <person name="Simionati B."/>
            <person name="Conrad A."/>
            <person name="Hornischer K."/>
            <person name="Kauer G."/>
            <person name="Lohnert T.H."/>
            <person name="Nordsiek G."/>
            <person name="Reichelt J."/>
            <person name="Scharfe M."/>
            <person name="Schon O."/>
            <person name="Bargues M."/>
            <person name="Terol J."/>
            <person name="Climent J."/>
            <person name="Navarro P."/>
            <person name="Collado C."/>
            <person name="Perez-Perez A."/>
            <person name="Ottenwalder B."/>
            <person name="Duchemin D."/>
            <person name="Cooke R."/>
            <person name="Laudie M."/>
            <person name="Berger-Llauro C."/>
            <person name="Purnelle B."/>
            <person name="Masuy D."/>
            <person name="de Haan M."/>
            <person name="Maarse A.C."/>
            <person name="Alcaraz J.P."/>
            <person name="Cottet A."/>
            <person name="Casacuberta E."/>
            <person name="Monfort A."/>
            <person name="Argiriou A."/>
            <person name="flores M."/>
            <person name="Liguori R."/>
            <person name="Vitale D."/>
            <person name="Mannhaupt G."/>
            <person name="Haase D."/>
            <person name="Schoof H."/>
            <person name="Rudd S."/>
            <person name="Zaccaria P."/>
            <person name="Mewes H.W."/>
            <person name="Mayer K.F."/>
            <person name="Kaul S."/>
            <person name="Town C.D."/>
            <person name="Koo H.L."/>
            <person name="Tallon L.J."/>
            <person name="Jenkins J."/>
            <person name="Rooney T."/>
            <person name="Rizzo M."/>
            <person name="Walts A."/>
            <person name="Utterback T."/>
            <person name="Fujii C.Y."/>
            <person name="Shea T.P."/>
            <person name="Creasy T.H."/>
            <person name="Haas B."/>
            <person name="Maiti R."/>
            <person name="Wu D."/>
            <person name="Peterson J."/>
            <person name="Van Aken S."/>
            <person name="Pai G."/>
            <person name="Militscher J."/>
            <person name="Sellers P."/>
            <person name="Gill J.E."/>
            <person name="Feldblyum T.V."/>
            <person name="Preuss D."/>
            <person name="Lin X."/>
            <person name="Nierman W.C."/>
            <person name="Salzberg S.L."/>
            <person name="White O."/>
            <person name="Venter J.C."/>
            <person name="Fraser C.M."/>
            <person name="Kaneko T."/>
            <person name="Nakamura Y."/>
            <person name="Sato S."/>
            <person name="Kato T."/>
            <person name="Asamizu E."/>
            <person name="Sasamoto S."/>
            <person name="Kimura T."/>
            <person name="Idesawa K."/>
            <person name="Kawashima K."/>
            <person name="Kishida Y."/>
            <person name="Kiyokawa C."/>
            <person name="Kohara M."/>
            <person name="Matsumoto M."/>
            <person name="Matsuno A."/>
            <person name="Muraki A."/>
            <person name="Nakayama S."/>
            <person name="Nakazaki N."/>
            <person name="Shinpo S."/>
            <person name="Takeuchi C."/>
            <person name="Wada T."/>
            <person name="Watanabe A."/>
            <person name="Yamada M."/>
            <person name="Yasuda M."/>
            <person name="Tabata S."/>
        </authorList>
    </citation>
    <scope>NUCLEOTIDE SEQUENCE [LARGE SCALE GENOMIC DNA]</scope>
    <source>
        <strain>cv. Columbia</strain>
    </source>
</reference>
<feature type="domain" description="At2g35280-like TPR" evidence="1">
    <location>
        <begin position="97"/>
        <end position="188"/>
    </location>
</feature>
<proteinExistence type="predicted"/>
<dbReference type="AlphaFoldDB" id="Q9LH47"/>
<dbReference type="InterPro" id="IPR057136">
    <property type="entry name" value="At2g35280_TPR_dom"/>
</dbReference>
<accession>Q9LH47</accession>
<name>Q9LH47_ARATH</name>
<evidence type="ECO:0000313" key="2">
    <source>
        <dbReference type="EMBL" id="BAB01969.1"/>
    </source>
</evidence>
<organism evidence="2">
    <name type="scientific">Arabidopsis thaliana</name>
    <name type="common">Mouse-ear cress</name>
    <dbReference type="NCBI Taxonomy" id="3702"/>
    <lineage>
        <taxon>Eukaryota</taxon>
        <taxon>Viridiplantae</taxon>
        <taxon>Streptophyta</taxon>
        <taxon>Embryophyta</taxon>
        <taxon>Tracheophyta</taxon>
        <taxon>Spermatophyta</taxon>
        <taxon>Magnoliopsida</taxon>
        <taxon>eudicotyledons</taxon>
        <taxon>Gunneridae</taxon>
        <taxon>Pentapetalae</taxon>
        <taxon>rosids</taxon>
        <taxon>malvids</taxon>
        <taxon>Brassicales</taxon>
        <taxon>Brassicaceae</taxon>
        <taxon>Camelineae</taxon>
        <taxon>Arabidopsis</taxon>
    </lineage>
</organism>
<reference evidence="2" key="1">
    <citation type="journal article" date="2000" name="DNA Res.">
        <title>Structural analysis of Arabidopsis thaliana chromosome 3. II. Sequence features of the 4,251,695 bp regions covered by 90 P1, TAC and BAC clones.</title>
        <authorList>
            <person name="Nakamura Y."/>
        </authorList>
    </citation>
    <scope>NUCLEOTIDE SEQUENCE [LARGE SCALE GENOMIC DNA]</scope>
</reference>
<dbReference type="ExpressionAtlas" id="Q9LH47">
    <property type="expression patterns" value="differential"/>
</dbReference>
<dbReference type="Pfam" id="PF23310">
    <property type="entry name" value="TPR_27"/>
    <property type="match status" value="1"/>
</dbReference>
<dbReference type="EMBL" id="AP002064">
    <property type="protein sequence ID" value="BAB01969.1"/>
    <property type="molecule type" value="Genomic_DNA"/>
</dbReference>
<evidence type="ECO:0000259" key="1">
    <source>
        <dbReference type="Pfam" id="PF23310"/>
    </source>
</evidence>
<dbReference type="PANTHER" id="PTHR33784:SF25">
    <property type="entry name" value="NUCLEIC ACID-BINDING, OB-FOLD-LIKE PROTEIN"/>
    <property type="match status" value="1"/>
</dbReference>
<protein>
    <recommendedName>
        <fullName evidence="1">At2g35280-like TPR domain-containing protein</fullName>
    </recommendedName>
</protein>
<sequence length="191" mass="22376">MLQRNSLLAVENYTDLMVKYRLHANPTAQYVQQVFDYFITIIQLMGYFFAKYDRYEDFHNCIVICKELGASANNKCVLKTLNLALLVDKSFSACKHFLIMKKYLDNNNPNFHYKKGIIRYFILDHSDFGLHHIGKSIDVGQKEASFMYAMLLLCRGRTEEGKVYLSHLQEAEDTTMAETCWKKNQNIITWD</sequence>